<dbReference type="Gene3D" id="3.40.30.10">
    <property type="entry name" value="Glutaredoxin"/>
    <property type="match status" value="1"/>
</dbReference>
<protein>
    <submittedName>
        <fullName evidence="4">Glutaredoxin domain-containing protein</fullName>
    </submittedName>
</protein>
<name>A0A0N4V2D8_ENTVE</name>
<dbReference type="PROSITE" id="PS51354">
    <property type="entry name" value="GLUTAREDOXIN_2"/>
    <property type="match status" value="1"/>
</dbReference>
<evidence type="ECO:0000313" key="3">
    <source>
        <dbReference type="Proteomes" id="UP000274131"/>
    </source>
</evidence>
<dbReference type="STRING" id="51028.A0A0N4V2D8"/>
<dbReference type="AlphaFoldDB" id="A0A0N4V2D8"/>
<evidence type="ECO:0000256" key="1">
    <source>
        <dbReference type="SAM" id="MobiDB-lite"/>
    </source>
</evidence>
<proteinExistence type="predicted"/>
<sequence>MPSAYSSPVTAHYNNYMTSNNPHSPSLYHSQTLPTSTNSQPTYNVNDFAKYRGFSQVFNQKQLQLQPTPYHSLQNYNALGNAIAQSYNLYSEPTKTSTNQGCYYGNCYGNTETTTDINQKNLQRYSQYLNILQKHYGIRLPEETSSQQVQNSYPNPSQYGFSTTGSSLIYGQPTNPVNIYEQSVVQPTIQRPNNPILPQPIIQPQSPVRPWSAIQNNAYTYMNSRESDLSKTNNLQGNYISSQGTMSKSIYGAGQISSGVTSQGSEDKIDEEEYESNHLTPSTLPPTTQQPFTYTTQQTSTQSVNSVQGKGDTQPMITIAALTQQIRRLPAVLYVDSRQADAKRSEQLLRETYGLPLVAFYVDKLDDSAVVEKLLQQLTAHKGLPYLFICGTFIGSQQHIENYHKNGQVPQLVEYVCGDEQKKRKKKTSS</sequence>
<dbReference type="WBParaSite" id="EVEC_0000415601-mRNA-1">
    <property type="protein sequence ID" value="EVEC_0000415601-mRNA-1"/>
    <property type="gene ID" value="EVEC_0000415601"/>
</dbReference>
<gene>
    <name evidence="2" type="ORF">EVEC_LOCUS3864</name>
</gene>
<feature type="region of interest" description="Disordered" evidence="1">
    <location>
        <begin position="257"/>
        <end position="288"/>
    </location>
</feature>
<keyword evidence="3" id="KW-1185">Reference proteome</keyword>
<dbReference type="SUPFAM" id="SSF52833">
    <property type="entry name" value="Thioredoxin-like"/>
    <property type="match status" value="1"/>
</dbReference>
<evidence type="ECO:0000313" key="2">
    <source>
        <dbReference type="EMBL" id="VDD88817.1"/>
    </source>
</evidence>
<feature type="region of interest" description="Disordered" evidence="1">
    <location>
        <begin position="16"/>
        <end position="40"/>
    </location>
</feature>
<reference evidence="4" key="1">
    <citation type="submission" date="2017-02" db="UniProtKB">
        <authorList>
            <consortium name="WormBaseParasite"/>
        </authorList>
    </citation>
    <scope>IDENTIFICATION</scope>
</reference>
<dbReference type="InterPro" id="IPR036249">
    <property type="entry name" value="Thioredoxin-like_sf"/>
</dbReference>
<accession>A0A0N4V2D8</accession>
<evidence type="ECO:0000313" key="4">
    <source>
        <dbReference type="WBParaSite" id="EVEC_0000415601-mRNA-1"/>
    </source>
</evidence>
<reference evidence="2 3" key="2">
    <citation type="submission" date="2018-10" db="EMBL/GenBank/DDBJ databases">
        <authorList>
            <consortium name="Pathogen Informatics"/>
        </authorList>
    </citation>
    <scope>NUCLEOTIDE SEQUENCE [LARGE SCALE GENOMIC DNA]</scope>
</reference>
<dbReference type="OrthoDB" id="418495at2759"/>
<dbReference type="Proteomes" id="UP000274131">
    <property type="component" value="Unassembled WGS sequence"/>
</dbReference>
<dbReference type="EMBL" id="UXUI01007703">
    <property type="protein sequence ID" value="VDD88817.1"/>
    <property type="molecule type" value="Genomic_DNA"/>
</dbReference>
<organism evidence="4">
    <name type="scientific">Enterobius vermicularis</name>
    <name type="common">Human pinworm</name>
    <dbReference type="NCBI Taxonomy" id="51028"/>
    <lineage>
        <taxon>Eukaryota</taxon>
        <taxon>Metazoa</taxon>
        <taxon>Ecdysozoa</taxon>
        <taxon>Nematoda</taxon>
        <taxon>Chromadorea</taxon>
        <taxon>Rhabditida</taxon>
        <taxon>Spirurina</taxon>
        <taxon>Oxyuridomorpha</taxon>
        <taxon>Oxyuroidea</taxon>
        <taxon>Oxyuridae</taxon>
        <taxon>Enterobius</taxon>
    </lineage>
</organism>